<feature type="repeat" description="ANK" evidence="1">
    <location>
        <begin position="367"/>
        <end position="399"/>
    </location>
</feature>
<dbReference type="SMART" id="SM00248">
    <property type="entry name" value="ANK"/>
    <property type="match status" value="3"/>
</dbReference>
<keyword evidence="3" id="KW-1185">Reference proteome</keyword>
<protein>
    <submittedName>
        <fullName evidence="2">Uncharacterized protein</fullName>
    </submittedName>
</protein>
<dbReference type="Pfam" id="PF12796">
    <property type="entry name" value="Ank_2"/>
    <property type="match status" value="1"/>
</dbReference>
<evidence type="ECO:0000313" key="2">
    <source>
        <dbReference type="EMBL" id="OJJ63041.1"/>
    </source>
</evidence>
<dbReference type="PANTHER" id="PTHR46224:SF64">
    <property type="entry name" value="IQ MOTIF AND ANKYRIN REPEAT DOMAIN-CONTAINING PROTEIN 1"/>
    <property type="match status" value="1"/>
</dbReference>
<dbReference type="InterPro" id="IPR051616">
    <property type="entry name" value="Cul2-RING_E3_ligase_SR"/>
</dbReference>
<gene>
    <name evidence="2" type="ORF">ASPSYDRAFT_41738</name>
</gene>
<dbReference type="Gene3D" id="1.25.40.20">
    <property type="entry name" value="Ankyrin repeat-containing domain"/>
    <property type="match status" value="1"/>
</dbReference>
<dbReference type="InterPro" id="IPR036770">
    <property type="entry name" value="Ankyrin_rpt-contain_sf"/>
</dbReference>
<dbReference type="Proteomes" id="UP000184356">
    <property type="component" value="Unassembled WGS sequence"/>
</dbReference>
<name>A0A1L9TUF0_9EURO</name>
<evidence type="ECO:0000256" key="1">
    <source>
        <dbReference type="PROSITE-ProRule" id="PRU00023"/>
    </source>
</evidence>
<dbReference type="VEuPathDB" id="FungiDB:ASPSYDRAFT_41738"/>
<sequence length="480" mass="55998">MRVPLEILRLILQEMVDVFPVQDIVRSRLVDPIFASEILPLILESPRIADSDFIYDHWLQFPYKYHFLRQRIDQHHQHPCVFSTFVHEALQIPSIYNLTEQEKDDLINKLIDAITWSRHKPHNLFSPRRLESFMKVYDIKLAYTHRGEMEPIEKDLHIALTVCPIIRNDITELNRVLDQISTPNGRDFVCQDSFRLGILPIEIAVKMGSKELFAALNARSYPMPFSDWFTNPQRPFVLAARCANKAFFEVWFEAVRNSSRSWAAQALLNAATRSAIRARNLDMLEYLVSLRLNEIAFAGTLGEAIKSGEVEIVRWCLRHESFRVHGSERFKGPLWFALHDCPRATRLVIFQMLLERGFDPNDVYPENREGLLQRAVRTRDIDYVRLLVQYGADVNVDSSTSAWLEKQRSPLCLAASKSFDIMQFLLQKGAIRRWSWRGIEHIVEHDAKSVSYVEHVFKDLGFDEHDIQEKHSEYYIMVNG</sequence>
<dbReference type="STRING" id="1036612.A0A1L9TUF0"/>
<dbReference type="SUPFAM" id="SSF48403">
    <property type="entry name" value="Ankyrin repeat"/>
    <property type="match status" value="1"/>
</dbReference>
<accession>A0A1L9TUF0</accession>
<evidence type="ECO:0000313" key="3">
    <source>
        <dbReference type="Proteomes" id="UP000184356"/>
    </source>
</evidence>
<dbReference type="RefSeq" id="XP_040706847.1">
    <property type="nucleotide sequence ID" value="XM_040846333.1"/>
</dbReference>
<dbReference type="GeneID" id="63762406"/>
<dbReference type="OrthoDB" id="444631at2759"/>
<dbReference type="InterPro" id="IPR002110">
    <property type="entry name" value="Ankyrin_rpt"/>
</dbReference>
<dbReference type="PROSITE" id="PS50088">
    <property type="entry name" value="ANK_REPEAT"/>
    <property type="match status" value="1"/>
</dbReference>
<dbReference type="PANTHER" id="PTHR46224">
    <property type="entry name" value="ANKYRIN REPEAT FAMILY PROTEIN"/>
    <property type="match status" value="1"/>
</dbReference>
<keyword evidence="1" id="KW-0040">ANK repeat</keyword>
<reference evidence="3" key="1">
    <citation type="journal article" date="2017" name="Genome Biol.">
        <title>Comparative genomics reveals high biological diversity and specific adaptations in the industrially and medically important fungal genus Aspergillus.</title>
        <authorList>
            <person name="de Vries R.P."/>
            <person name="Riley R."/>
            <person name="Wiebenga A."/>
            <person name="Aguilar-Osorio G."/>
            <person name="Amillis S."/>
            <person name="Uchima C.A."/>
            <person name="Anderluh G."/>
            <person name="Asadollahi M."/>
            <person name="Askin M."/>
            <person name="Barry K."/>
            <person name="Battaglia E."/>
            <person name="Bayram O."/>
            <person name="Benocci T."/>
            <person name="Braus-Stromeyer S.A."/>
            <person name="Caldana C."/>
            <person name="Canovas D."/>
            <person name="Cerqueira G.C."/>
            <person name="Chen F."/>
            <person name="Chen W."/>
            <person name="Choi C."/>
            <person name="Clum A."/>
            <person name="Dos Santos R.A."/>
            <person name="Damasio A.R."/>
            <person name="Diallinas G."/>
            <person name="Emri T."/>
            <person name="Fekete E."/>
            <person name="Flipphi M."/>
            <person name="Freyberg S."/>
            <person name="Gallo A."/>
            <person name="Gournas C."/>
            <person name="Habgood R."/>
            <person name="Hainaut M."/>
            <person name="Harispe M.L."/>
            <person name="Henrissat B."/>
            <person name="Hilden K.S."/>
            <person name="Hope R."/>
            <person name="Hossain A."/>
            <person name="Karabika E."/>
            <person name="Karaffa L."/>
            <person name="Karanyi Z."/>
            <person name="Krasevec N."/>
            <person name="Kuo A."/>
            <person name="Kusch H."/>
            <person name="LaButti K."/>
            <person name="Lagendijk E.L."/>
            <person name="Lapidus A."/>
            <person name="Levasseur A."/>
            <person name="Lindquist E."/>
            <person name="Lipzen A."/>
            <person name="Logrieco A.F."/>
            <person name="MacCabe A."/>
            <person name="Maekelae M.R."/>
            <person name="Malavazi I."/>
            <person name="Melin P."/>
            <person name="Meyer V."/>
            <person name="Mielnichuk N."/>
            <person name="Miskei M."/>
            <person name="Molnar A.P."/>
            <person name="Mule G."/>
            <person name="Ngan C.Y."/>
            <person name="Orejas M."/>
            <person name="Orosz E."/>
            <person name="Ouedraogo J.P."/>
            <person name="Overkamp K.M."/>
            <person name="Park H.-S."/>
            <person name="Perrone G."/>
            <person name="Piumi F."/>
            <person name="Punt P.J."/>
            <person name="Ram A.F."/>
            <person name="Ramon A."/>
            <person name="Rauscher S."/>
            <person name="Record E."/>
            <person name="Riano-Pachon D.M."/>
            <person name="Robert V."/>
            <person name="Roehrig J."/>
            <person name="Ruller R."/>
            <person name="Salamov A."/>
            <person name="Salih N.S."/>
            <person name="Samson R.A."/>
            <person name="Sandor E."/>
            <person name="Sanguinetti M."/>
            <person name="Schuetze T."/>
            <person name="Sepcic K."/>
            <person name="Shelest E."/>
            <person name="Sherlock G."/>
            <person name="Sophianopoulou V."/>
            <person name="Squina F.M."/>
            <person name="Sun H."/>
            <person name="Susca A."/>
            <person name="Todd R.B."/>
            <person name="Tsang A."/>
            <person name="Unkles S.E."/>
            <person name="van de Wiele N."/>
            <person name="van Rossen-Uffink D."/>
            <person name="Oliveira J.V."/>
            <person name="Vesth T.C."/>
            <person name="Visser J."/>
            <person name="Yu J.-H."/>
            <person name="Zhou M."/>
            <person name="Andersen M.R."/>
            <person name="Archer D.B."/>
            <person name="Baker S.E."/>
            <person name="Benoit I."/>
            <person name="Brakhage A.A."/>
            <person name="Braus G.H."/>
            <person name="Fischer R."/>
            <person name="Frisvad J.C."/>
            <person name="Goldman G.H."/>
            <person name="Houbraken J."/>
            <person name="Oakley B."/>
            <person name="Pocsi I."/>
            <person name="Scazzocchio C."/>
            <person name="Seiboth B."/>
            <person name="vanKuyk P.A."/>
            <person name="Wortman J."/>
            <person name="Dyer P.S."/>
            <person name="Grigoriev I.V."/>
        </authorList>
    </citation>
    <scope>NUCLEOTIDE SEQUENCE [LARGE SCALE GENOMIC DNA]</scope>
    <source>
        <strain evidence="3">CBS 593.65</strain>
    </source>
</reference>
<dbReference type="AlphaFoldDB" id="A0A1L9TUF0"/>
<dbReference type="EMBL" id="KV878583">
    <property type="protein sequence ID" value="OJJ63041.1"/>
    <property type="molecule type" value="Genomic_DNA"/>
</dbReference>
<proteinExistence type="predicted"/>
<organism evidence="2 3">
    <name type="scientific">Aspergillus sydowii CBS 593.65</name>
    <dbReference type="NCBI Taxonomy" id="1036612"/>
    <lineage>
        <taxon>Eukaryota</taxon>
        <taxon>Fungi</taxon>
        <taxon>Dikarya</taxon>
        <taxon>Ascomycota</taxon>
        <taxon>Pezizomycotina</taxon>
        <taxon>Eurotiomycetes</taxon>
        <taxon>Eurotiomycetidae</taxon>
        <taxon>Eurotiales</taxon>
        <taxon>Aspergillaceae</taxon>
        <taxon>Aspergillus</taxon>
        <taxon>Aspergillus subgen. Nidulantes</taxon>
    </lineage>
</organism>